<evidence type="ECO:0000313" key="2">
    <source>
        <dbReference type="Proteomes" id="UP000094455"/>
    </source>
</evidence>
<organism evidence="1 2">
    <name type="scientific">Pichia membranifaciens NRRL Y-2026</name>
    <dbReference type="NCBI Taxonomy" id="763406"/>
    <lineage>
        <taxon>Eukaryota</taxon>
        <taxon>Fungi</taxon>
        <taxon>Dikarya</taxon>
        <taxon>Ascomycota</taxon>
        <taxon>Saccharomycotina</taxon>
        <taxon>Pichiomycetes</taxon>
        <taxon>Pichiales</taxon>
        <taxon>Pichiaceae</taxon>
        <taxon>Pichia</taxon>
    </lineage>
</organism>
<dbReference type="RefSeq" id="XP_019017525.1">
    <property type="nucleotide sequence ID" value="XM_019164209.1"/>
</dbReference>
<proteinExistence type="predicted"/>
<protein>
    <submittedName>
        <fullName evidence="1">Uncharacterized protein</fullName>
    </submittedName>
</protein>
<accession>A0A1E3NJU5</accession>
<dbReference type="OrthoDB" id="10499958at2759"/>
<gene>
    <name evidence="1" type="ORF">PICMEDRAFT_72484</name>
</gene>
<reference evidence="1 2" key="1">
    <citation type="journal article" date="2016" name="Proc. Natl. Acad. Sci. U.S.A.">
        <title>Comparative genomics of biotechnologically important yeasts.</title>
        <authorList>
            <person name="Riley R."/>
            <person name="Haridas S."/>
            <person name="Wolfe K.H."/>
            <person name="Lopes M.R."/>
            <person name="Hittinger C.T."/>
            <person name="Goeker M."/>
            <person name="Salamov A.A."/>
            <person name="Wisecaver J.H."/>
            <person name="Long T.M."/>
            <person name="Calvey C.H."/>
            <person name="Aerts A.L."/>
            <person name="Barry K.W."/>
            <person name="Choi C."/>
            <person name="Clum A."/>
            <person name="Coughlan A.Y."/>
            <person name="Deshpande S."/>
            <person name="Douglass A.P."/>
            <person name="Hanson S.J."/>
            <person name="Klenk H.-P."/>
            <person name="LaButti K.M."/>
            <person name="Lapidus A."/>
            <person name="Lindquist E.A."/>
            <person name="Lipzen A.M."/>
            <person name="Meier-Kolthoff J.P."/>
            <person name="Ohm R.A."/>
            <person name="Otillar R.P."/>
            <person name="Pangilinan J.L."/>
            <person name="Peng Y."/>
            <person name="Rokas A."/>
            <person name="Rosa C.A."/>
            <person name="Scheuner C."/>
            <person name="Sibirny A.A."/>
            <person name="Slot J.C."/>
            <person name="Stielow J.B."/>
            <person name="Sun H."/>
            <person name="Kurtzman C.P."/>
            <person name="Blackwell M."/>
            <person name="Grigoriev I.V."/>
            <person name="Jeffries T.W."/>
        </authorList>
    </citation>
    <scope>NUCLEOTIDE SEQUENCE [LARGE SCALE GENOMIC DNA]</scope>
    <source>
        <strain evidence="1 2">NRRL Y-2026</strain>
    </source>
</reference>
<dbReference type="Proteomes" id="UP000094455">
    <property type="component" value="Unassembled WGS sequence"/>
</dbReference>
<keyword evidence="2" id="KW-1185">Reference proteome</keyword>
<evidence type="ECO:0000313" key="1">
    <source>
        <dbReference type="EMBL" id="ODQ46412.1"/>
    </source>
</evidence>
<sequence>MTSEQSLKSFLEALNGQAPEQRKHTLLLVRPSNEEYIQTLKSLYDYLQYKPTGNLEECELEQGVLNYTYIKPDVEEEPVEGYVEVYTIYDPSLKSFSLTRKLISILEKDASAIDVIVYIDALKTELTPIINSSIEDDSIMDEEIKKNQIIPHLHLLLDPFFNLKNTKHQWKSCNILASNTSNWIYKAATISVVDFVQQMLRSLLQQYYTDQARSRRGILVYFPFKVADSNDKSKIVWHHLLLQEKAPESVQPFMSNSPVSETIKYNDVFIDSKNDNFRNITLLDDTFEWTKCMDWWSRRADDTIL</sequence>
<dbReference type="EMBL" id="KV454003">
    <property type="protein sequence ID" value="ODQ46412.1"/>
    <property type="molecule type" value="Genomic_DNA"/>
</dbReference>
<name>A0A1E3NJU5_9ASCO</name>
<dbReference type="AlphaFoldDB" id="A0A1E3NJU5"/>
<dbReference type="GeneID" id="30180896"/>